<keyword evidence="2" id="KW-1185">Reference proteome</keyword>
<evidence type="ECO:0000313" key="1">
    <source>
        <dbReference type="EMBL" id="KAJ1148610.1"/>
    </source>
</evidence>
<protein>
    <submittedName>
        <fullName evidence="1">Uncharacterized protein</fullName>
    </submittedName>
</protein>
<accession>A0AAV7RD26</accession>
<gene>
    <name evidence="1" type="ORF">NDU88_001438</name>
</gene>
<sequence length="174" mass="19148">MPTDKLNGKVAFQLLFSKALAHQKSRPLLRPTSEPEMLSPAAAAQLDPTMESILQEIPAVGKLLESMENKILELAADFCSIRADITGFHNKLTGLNHRITLVEDKLNAPSSINQELQSFRDKLMDLEDRSRKDNVHVCGFPERAECKVVRAFLIDVLPALTGLKFSPPGAATGE</sequence>
<name>A0AAV7RD26_PLEWA</name>
<dbReference type="AlphaFoldDB" id="A0AAV7RD26"/>
<dbReference type="EMBL" id="JANPWB010000009">
    <property type="protein sequence ID" value="KAJ1148610.1"/>
    <property type="molecule type" value="Genomic_DNA"/>
</dbReference>
<organism evidence="1 2">
    <name type="scientific">Pleurodeles waltl</name>
    <name type="common">Iberian ribbed newt</name>
    <dbReference type="NCBI Taxonomy" id="8319"/>
    <lineage>
        <taxon>Eukaryota</taxon>
        <taxon>Metazoa</taxon>
        <taxon>Chordata</taxon>
        <taxon>Craniata</taxon>
        <taxon>Vertebrata</taxon>
        <taxon>Euteleostomi</taxon>
        <taxon>Amphibia</taxon>
        <taxon>Batrachia</taxon>
        <taxon>Caudata</taxon>
        <taxon>Salamandroidea</taxon>
        <taxon>Salamandridae</taxon>
        <taxon>Pleurodelinae</taxon>
        <taxon>Pleurodeles</taxon>
    </lineage>
</organism>
<dbReference type="Proteomes" id="UP001066276">
    <property type="component" value="Chromosome 5"/>
</dbReference>
<reference evidence="1" key="1">
    <citation type="journal article" date="2022" name="bioRxiv">
        <title>Sequencing and chromosome-scale assembly of the giantPleurodeles waltlgenome.</title>
        <authorList>
            <person name="Brown T."/>
            <person name="Elewa A."/>
            <person name="Iarovenko S."/>
            <person name="Subramanian E."/>
            <person name="Araus A.J."/>
            <person name="Petzold A."/>
            <person name="Susuki M."/>
            <person name="Suzuki K.-i.T."/>
            <person name="Hayashi T."/>
            <person name="Toyoda A."/>
            <person name="Oliveira C."/>
            <person name="Osipova E."/>
            <person name="Leigh N.D."/>
            <person name="Simon A."/>
            <person name="Yun M.H."/>
        </authorList>
    </citation>
    <scope>NUCLEOTIDE SEQUENCE</scope>
    <source>
        <strain evidence="1">20211129_DDA</strain>
        <tissue evidence="1">Liver</tissue>
    </source>
</reference>
<proteinExistence type="predicted"/>
<comment type="caution">
    <text evidence="1">The sequence shown here is derived from an EMBL/GenBank/DDBJ whole genome shotgun (WGS) entry which is preliminary data.</text>
</comment>
<evidence type="ECO:0000313" key="2">
    <source>
        <dbReference type="Proteomes" id="UP001066276"/>
    </source>
</evidence>